<dbReference type="Proteomes" id="UP000190797">
    <property type="component" value="Chromosome"/>
</dbReference>
<dbReference type="KEGG" id="noa:BKM31_12325"/>
<proteinExistence type="predicted"/>
<dbReference type="RefSeq" id="WP_080038295.1">
    <property type="nucleotide sequence ID" value="NZ_CP017717.1"/>
</dbReference>
<evidence type="ECO:0000313" key="2">
    <source>
        <dbReference type="EMBL" id="AQZ62150.1"/>
    </source>
</evidence>
<dbReference type="EMBL" id="CP017717">
    <property type="protein sequence ID" value="AQZ62150.1"/>
    <property type="molecule type" value="Genomic_DNA"/>
</dbReference>
<organism evidence="2 3">
    <name type="scientific">[Actinomadura] parvosata subsp. kistnae</name>
    <dbReference type="NCBI Taxonomy" id="1909395"/>
    <lineage>
        <taxon>Bacteria</taxon>
        <taxon>Bacillati</taxon>
        <taxon>Actinomycetota</taxon>
        <taxon>Actinomycetes</taxon>
        <taxon>Streptosporangiales</taxon>
        <taxon>Streptosporangiaceae</taxon>
        <taxon>Nonomuraea</taxon>
    </lineage>
</organism>
<protein>
    <recommendedName>
        <fullName evidence="4">Chitin-binding type-3 domain-containing protein</fullName>
    </recommendedName>
</protein>
<dbReference type="AlphaFoldDB" id="A0A1U9ZW27"/>
<reference evidence="3" key="1">
    <citation type="journal article" date="2017" name="Med. Chem. Commun.">
        <title>Nonomuraea sp. ATCC 55076 harbours the largest actinomycete chromosome to date and the kistamicin biosynthetic gene cluster.</title>
        <authorList>
            <person name="Nazari B."/>
            <person name="Forneris C.C."/>
            <person name="Gibson M.I."/>
            <person name="Moon K."/>
            <person name="Schramma K.R."/>
            <person name="Seyedsayamdost M.R."/>
        </authorList>
    </citation>
    <scope>NUCLEOTIDE SEQUENCE [LARGE SCALE GENOMIC DNA]</scope>
    <source>
        <strain evidence="3">ATCC 55076</strain>
    </source>
</reference>
<dbReference type="OrthoDB" id="3404059at2"/>
<sequence length="88" mass="9375">MKSRPLAALALTAAALLASPAVAASATSQAASATSAAYVKQASYGWPDQCQWFGAQGQANHTWSSYYCETVIPTNWTAPGLYNLWVQY</sequence>
<accession>A0A1U9ZW27</accession>
<evidence type="ECO:0000313" key="3">
    <source>
        <dbReference type="Proteomes" id="UP000190797"/>
    </source>
</evidence>
<evidence type="ECO:0000256" key="1">
    <source>
        <dbReference type="SAM" id="SignalP"/>
    </source>
</evidence>
<evidence type="ECO:0008006" key="4">
    <source>
        <dbReference type="Google" id="ProtNLM"/>
    </source>
</evidence>
<feature type="chain" id="PRO_5012007589" description="Chitin-binding type-3 domain-containing protein" evidence="1">
    <location>
        <begin position="24"/>
        <end position="88"/>
    </location>
</feature>
<dbReference type="STRING" id="1909395.BKM31_12325"/>
<keyword evidence="3" id="KW-1185">Reference proteome</keyword>
<name>A0A1U9ZW27_9ACTN</name>
<keyword evidence="1" id="KW-0732">Signal</keyword>
<feature type="signal peptide" evidence="1">
    <location>
        <begin position="1"/>
        <end position="23"/>
    </location>
</feature>
<gene>
    <name evidence="2" type="ORF">BKM31_12325</name>
</gene>